<evidence type="ECO:0000313" key="2">
    <source>
        <dbReference type="EMBL" id="GAA0944742.1"/>
    </source>
</evidence>
<dbReference type="RefSeq" id="WP_343971679.1">
    <property type="nucleotide sequence ID" value="NZ_BAAAHK010000008.1"/>
</dbReference>
<protein>
    <submittedName>
        <fullName evidence="2">Uncharacterized protein</fullName>
    </submittedName>
</protein>
<feature type="region of interest" description="Disordered" evidence="1">
    <location>
        <begin position="1"/>
        <end position="54"/>
    </location>
</feature>
<name>A0ABP4B1S4_9ACTN</name>
<organism evidence="2 3">
    <name type="scientific">Kribbella koreensis</name>
    <dbReference type="NCBI Taxonomy" id="57909"/>
    <lineage>
        <taxon>Bacteria</taxon>
        <taxon>Bacillati</taxon>
        <taxon>Actinomycetota</taxon>
        <taxon>Actinomycetes</taxon>
        <taxon>Propionibacteriales</taxon>
        <taxon>Kribbellaceae</taxon>
        <taxon>Kribbella</taxon>
    </lineage>
</organism>
<reference evidence="3" key="1">
    <citation type="journal article" date="2019" name="Int. J. Syst. Evol. Microbiol.">
        <title>The Global Catalogue of Microorganisms (GCM) 10K type strain sequencing project: providing services to taxonomists for standard genome sequencing and annotation.</title>
        <authorList>
            <consortium name="The Broad Institute Genomics Platform"/>
            <consortium name="The Broad Institute Genome Sequencing Center for Infectious Disease"/>
            <person name="Wu L."/>
            <person name="Ma J."/>
        </authorList>
    </citation>
    <scope>NUCLEOTIDE SEQUENCE [LARGE SCALE GENOMIC DNA]</scope>
    <source>
        <strain evidence="3">JCM 10977</strain>
    </source>
</reference>
<proteinExistence type="predicted"/>
<feature type="compositionally biased region" description="Basic and acidic residues" evidence="1">
    <location>
        <begin position="38"/>
        <end position="54"/>
    </location>
</feature>
<dbReference type="Proteomes" id="UP001500542">
    <property type="component" value="Unassembled WGS sequence"/>
</dbReference>
<dbReference type="EMBL" id="BAAAHK010000008">
    <property type="protein sequence ID" value="GAA0944742.1"/>
    <property type="molecule type" value="Genomic_DNA"/>
</dbReference>
<feature type="compositionally biased region" description="Basic and acidic residues" evidence="1">
    <location>
        <begin position="1"/>
        <end position="30"/>
    </location>
</feature>
<evidence type="ECO:0000313" key="3">
    <source>
        <dbReference type="Proteomes" id="UP001500542"/>
    </source>
</evidence>
<evidence type="ECO:0000256" key="1">
    <source>
        <dbReference type="SAM" id="MobiDB-lite"/>
    </source>
</evidence>
<keyword evidence="3" id="KW-1185">Reference proteome</keyword>
<sequence length="54" mass="6245">MGLGRGKTEHGGARDMTRKHGHWGHAEEAKAWASRARRRDEKRELDEVRHQLGE</sequence>
<accession>A0ABP4B1S4</accession>
<comment type="caution">
    <text evidence="2">The sequence shown here is derived from an EMBL/GenBank/DDBJ whole genome shotgun (WGS) entry which is preliminary data.</text>
</comment>
<gene>
    <name evidence="2" type="ORF">GCM10009554_39110</name>
</gene>